<evidence type="ECO:0000256" key="3">
    <source>
        <dbReference type="ARBA" id="ARBA00022553"/>
    </source>
</evidence>
<dbReference type="CDD" id="cd00082">
    <property type="entry name" value="HisKA"/>
    <property type="match status" value="1"/>
</dbReference>
<dbReference type="InterPro" id="IPR005467">
    <property type="entry name" value="His_kinase_dom"/>
</dbReference>
<dbReference type="SMART" id="SM00387">
    <property type="entry name" value="HATPase_c"/>
    <property type="match status" value="1"/>
</dbReference>
<dbReference type="InterPro" id="IPR000014">
    <property type="entry name" value="PAS"/>
</dbReference>
<dbReference type="InterPro" id="IPR003594">
    <property type="entry name" value="HATPase_dom"/>
</dbReference>
<dbReference type="SMART" id="SM00388">
    <property type="entry name" value="HisKA"/>
    <property type="match status" value="1"/>
</dbReference>
<dbReference type="OrthoDB" id="5417856at2"/>
<evidence type="ECO:0000256" key="1">
    <source>
        <dbReference type="ARBA" id="ARBA00000085"/>
    </source>
</evidence>
<dbReference type="Gene3D" id="3.30.565.10">
    <property type="entry name" value="Histidine kinase-like ATPase, C-terminal domain"/>
    <property type="match status" value="1"/>
</dbReference>
<dbReference type="Gene3D" id="3.40.50.2300">
    <property type="match status" value="1"/>
</dbReference>
<dbReference type="InterPro" id="IPR029016">
    <property type="entry name" value="GAF-like_dom_sf"/>
</dbReference>
<dbReference type="InterPro" id="IPR003661">
    <property type="entry name" value="HisK_dim/P_dom"/>
</dbReference>
<dbReference type="InterPro" id="IPR003018">
    <property type="entry name" value="GAF"/>
</dbReference>
<protein>
    <recommendedName>
        <fullName evidence="2">histidine kinase</fullName>
        <ecNumber evidence="2">2.7.13.3</ecNumber>
    </recommendedName>
</protein>
<dbReference type="GO" id="GO:0006355">
    <property type="term" value="P:regulation of DNA-templated transcription"/>
    <property type="evidence" value="ECO:0007669"/>
    <property type="project" value="InterPro"/>
</dbReference>
<evidence type="ECO:0000313" key="12">
    <source>
        <dbReference type="EMBL" id="EMS79419.1"/>
    </source>
</evidence>
<dbReference type="InterPro" id="IPR035965">
    <property type="entry name" value="PAS-like_dom_sf"/>
</dbReference>
<feature type="domain" description="Response regulatory" evidence="10">
    <location>
        <begin position="909"/>
        <end position="1028"/>
    </location>
</feature>
<keyword evidence="5 12" id="KW-0418">Kinase</keyword>
<dbReference type="InterPro" id="IPR004358">
    <property type="entry name" value="Sig_transdc_His_kin-like_C"/>
</dbReference>
<feature type="domain" description="Histidine kinase" evidence="9">
    <location>
        <begin position="670"/>
        <end position="888"/>
    </location>
</feature>
<dbReference type="CDD" id="cd00075">
    <property type="entry name" value="HATPase"/>
    <property type="match status" value="1"/>
</dbReference>
<feature type="transmembrane region" description="Helical" evidence="8">
    <location>
        <begin position="155"/>
        <end position="174"/>
    </location>
</feature>
<keyword evidence="8" id="KW-0812">Transmembrane</keyword>
<keyword evidence="8" id="KW-0472">Membrane</keyword>
<dbReference type="RefSeq" id="WP_006966567.1">
    <property type="nucleotide sequence ID" value="NZ_APJX01000005.1"/>
</dbReference>
<evidence type="ECO:0000256" key="6">
    <source>
        <dbReference type="PROSITE-ProRule" id="PRU00169"/>
    </source>
</evidence>
<dbReference type="Pfam" id="PF13185">
    <property type="entry name" value="GAF_2"/>
    <property type="match status" value="1"/>
</dbReference>
<keyword evidence="8" id="KW-1133">Transmembrane helix</keyword>
<dbReference type="GO" id="GO:0000155">
    <property type="term" value="F:phosphorelay sensor kinase activity"/>
    <property type="evidence" value="ECO:0007669"/>
    <property type="project" value="InterPro"/>
</dbReference>
<evidence type="ECO:0000256" key="7">
    <source>
        <dbReference type="SAM" id="Coils"/>
    </source>
</evidence>
<dbReference type="PROSITE" id="PS50109">
    <property type="entry name" value="HIS_KIN"/>
    <property type="match status" value="1"/>
</dbReference>
<dbReference type="InterPro" id="IPR001610">
    <property type="entry name" value="PAC"/>
</dbReference>
<sequence length="1030" mass="116686">MIEFFNIRTLLLVFGGTLLVSAVSMACYTLNRKIYGNFRLWTLGMGSLSLGFLLISFRDLIPDLFSIVLANILVFSAIFLTYMGFTHLSARPVKTGKHLVFAGLLSLVVVPCFTYWVPSVDARIVISSFYALIYLGLIFRVFIFQTPAVRFRDNILLVISLILLFVLFFARGTFYLVSGSTFDSFMESAPFHEMVLFSLILLQFAFVMGLMQLNSQQLEHDLLEKERRLKKNQKQYRQLVEESLQGLVIARDRPARLVFVSSPMARISGYTPSELKNFTPEQLKGILHPEDRALFFSNFKNRLAGMDVSPVQQYRIRHKTKGYRWVETYTALIDFDGQPAVHSHFLDITQKKEAEDINVAMFKILGAVTTARDLNDLFQTIHESLFPIIDVTNFFIALKDPQTHTLYFPYHVDTADDDFLPIEFDSAKNNSLTGLVFAKKEAVLLNREELRKREANNQTWGPLAVIWMGVPLVVKDKVLGVVAVQSYTDPDLYTRKDLEVLSAVSHQMALAIERKQAQEALVESEKRYRYLFSHAPAGICEVDFEKNRFFRVNDVICKFSGYTQAEFMDMKPLDLLTKKSRDRFKERIANLAAGEPETKDIEYDLISKQGKQLTVAVTLDFAHDDKKLSHTLVVIHDISWRQKIEKEKIKAQKLLGEQQKLALIGQVAGKMAHDFNNILGVIMGNVELMLMDHDDPDLQKMLKRILAHTEKGQYLTRNLIAFAKNQAPRQKYFSLNQKIDLALALMKKDLEGIHIQRSYDSDLPDVLADPGMIEHSLINLLQNAVHALSKTETPKIILDTCVREANICLEIKDNGCGIPESHIHDIFTPSFTLKGGKDVIGAYAPGIKGTGYGMANIQKYVHQHQGTIEVTSVLDQGTCVRICFPVIEKQLTAEEKEKIAGTAIRTGRYILVVEDEPDISGAQHRVLSQAPCHHQVDVAADAATAMDLFDQNRYDLISLDYMLAGSKTGMDVYRHIRRINSSVPVLFVSGNIEFIEAIKPLMEKDRFVAHLSKPCRMGAYVEHVNQMLAG</sequence>
<dbReference type="PROSITE" id="PS50112">
    <property type="entry name" value="PAS"/>
    <property type="match status" value="2"/>
</dbReference>
<dbReference type="EC" id="2.7.13.3" evidence="2"/>
<dbReference type="SUPFAM" id="SSF55781">
    <property type="entry name" value="GAF domain-like"/>
    <property type="match status" value="1"/>
</dbReference>
<dbReference type="InterPro" id="IPR052162">
    <property type="entry name" value="Sensor_kinase/Photoreceptor"/>
</dbReference>
<dbReference type="InterPro" id="IPR013655">
    <property type="entry name" value="PAS_fold_3"/>
</dbReference>
<dbReference type="AlphaFoldDB" id="S0G1R4"/>
<feature type="coiled-coil region" evidence="7">
    <location>
        <begin position="213"/>
        <end position="242"/>
    </location>
</feature>
<dbReference type="Pfam" id="PF02518">
    <property type="entry name" value="HATPase_c"/>
    <property type="match status" value="1"/>
</dbReference>
<dbReference type="InterPro" id="IPR036097">
    <property type="entry name" value="HisK_dim/P_sf"/>
</dbReference>
<proteinExistence type="predicted"/>
<gene>
    <name evidence="12" type="ORF">Dpo_5c03460</name>
</gene>
<dbReference type="CDD" id="cd00130">
    <property type="entry name" value="PAS"/>
    <property type="match status" value="2"/>
</dbReference>
<evidence type="ECO:0000259" key="9">
    <source>
        <dbReference type="PROSITE" id="PS50109"/>
    </source>
</evidence>
<feature type="transmembrane region" description="Helical" evidence="8">
    <location>
        <begin position="124"/>
        <end position="143"/>
    </location>
</feature>
<dbReference type="SMART" id="SM00086">
    <property type="entry name" value="PAC"/>
    <property type="match status" value="2"/>
</dbReference>
<evidence type="ECO:0000259" key="10">
    <source>
        <dbReference type="PROSITE" id="PS50110"/>
    </source>
</evidence>
<dbReference type="InterPro" id="IPR013767">
    <property type="entry name" value="PAS_fold"/>
</dbReference>
<dbReference type="SMART" id="SM00091">
    <property type="entry name" value="PAS"/>
    <property type="match status" value="2"/>
</dbReference>
<feature type="transmembrane region" description="Helical" evidence="8">
    <location>
        <begin position="64"/>
        <end position="86"/>
    </location>
</feature>
<comment type="caution">
    <text evidence="12">The sequence shown here is derived from an EMBL/GenBank/DDBJ whole genome shotgun (WGS) entry which is preliminary data.</text>
</comment>
<dbReference type="NCBIfam" id="TIGR00229">
    <property type="entry name" value="sensory_box"/>
    <property type="match status" value="2"/>
</dbReference>
<comment type="catalytic activity">
    <reaction evidence="1">
        <text>ATP + protein L-histidine = ADP + protein N-phospho-L-histidine.</text>
        <dbReference type="EC" id="2.7.13.3"/>
    </reaction>
</comment>
<dbReference type="InterPro" id="IPR001789">
    <property type="entry name" value="Sig_transdc_resp-reg_receiver"/>
</dbReference>
<feature type="transmembrane region" description="Helical" evidence="8">
    <location>
        <begin position="40"/>
        <end position="58"/>
    </location>
</feature>
<dbReference type="SMART" id="SM00448">
    <property type="entry name" value="REC"/>
    <property type="match status" value="1"/>
</dbReference>
<dbReference type="Gene3D" id="1.10.287.130">
    <property type="match status" value="1"/>
</dbReference>
<dbReference type="SUPFAM" id="SSF55785">
    <property type="entry name" value="PYP-like sensor domain (PAS domain)"/>
    <property type="match status" value="2"/>
</dbReference>
<dbReference type="Pfam" id="PF00512">
    <property type="entry name" value="HisKA"/>
    <property type="match status" value="1"/>
</dbReference>
<keyword evidence="3 6" id="KW-0597">Phosphoprotein</keyword>
<keyword evidence="4 12" id="KW-0808">Transferase</keyword>
<dbReference type="Pfam" id="PF00989">
    <property type="entry name" value="PAS"/>
    <property type="match status" value="1"/>
</dbReference>
<evidence type="ECO:0000259" key="11">
    <source>
        <dbReference type="PROSITE" id="PS50112"/>
    </source>
</evidence>
<dbReference type="SUPFAM" id="SSF55874">
    <property type="entry name" value="ATPase domain of HSP90 chaperone/DNA topoisomerase II/histidine kinase"/>
    <property type="match status" value="1"/>
</dbReference>
<feature type="domain" description="PAS" evidence="11">
    <location>
        <begin position="524"/>
        <end position="595"/>
    </location>
</feature>
<evidence type="ECO:0000256" key="4">
    <source>
        <dbReference type="ARBA" id="ARBA00022679"/>
    </source>
</evidence>
<reference evidence="12 13" key="1">
    <citation type="journal article" date="2013" name="Genome Announc.">
        <title>Draft Genome Sequence of Desulfotignum phosphitoxidans DSM 13687 Strain FiPS-3.</title>
        <authorList>
            <person name="Poehlein A."/>
            <person name="Daniel R."/>
            <person name="Simeonova D.D."/>
        </authorList>
    </citation>
    <scope>NUCLEOTIDE SEQUENCE [LARGE SCALE GENOMIC DNA]</scope>
    <source>
        <strain evidence="12 13">DSM 13687</strain>
    </source>
</reference>
<dbReference type="SUPFAM" id="SSF47384">
    <property type="entry name" value="Homodimeric domain of signal transducing histidine kinase"/>
    <property type="match status" value="1"/>
</dbReference>
<feature type="domain" description="PAS" evidence="11">
    <location>
        <begin position="232"/>
        <end position="306"/>
    </location>
</feature>
<keyword evidence="13" id="KW-1185">Reference proteome</keyword>
<keyword evidence="7" id="KW-0175">Coiled coil</keyword>
<dbReference type="PROSITE" id="PS50110">
    <property type="entry name" value="RESPONSE_REGULATORY"/>
    <property type="match status" value="1"/>
</dbReference>
<dbReference type="Proteomes" id="UP000014216">
    <property type="component" value="Unassembled WGS sequence"/>
</dbReference>
<dbReference type="PANTHER" id="PTHR43304">
    <property type="entry name" value="PHYTOCHROME-LIKE PROTEIN CPH1"/>
    <property type="match status" value="1"/>
</dbReference>
<dbReference type="Pfam" id="PF08447">
    <property type="entry name" value="PAS_3"/>
    <property type="match status" value="1"/>
</dbReference>
<accession>S0G1R4</accession>
<feature type="transmembrane region" description="Helical" evidence="8">
    <location>
        <begin position="98"/>
        <end position="118"/>
    </location>
</feature>
<dbReference type="Gene3D" id="3.30.450.20">
    <property type="entry name" value="PAS domain"/>
    <property type="match status" value="2"/>
</dbReference>
<evidence type="ECO:0000256" key="8">
    <source>
        <dbReference type="SAM" id="Phobius"/>
    </source>
</evidence>
<dbReference type="Pfam" id="PF00072">
    <property type="entry name" value="Response_reg"/>
    <property type="match status" value="1"/>
</dbReference>
<name>S0G1R4_9BACT</name>
<feature type="transmembrane region" description="Helical" evidence="8">
    <location>
        <begin position="6"/>
        <end position="28"/>
    </location>
</feature>
<organism evidence="12 13">
    <name type="scientific">Desulfotignum phosphitoxidans DSM 13687</name>
    <dbReference type="NCBI Taxonomy" id="1286635"/>
    <lineage>
        <taxon>Bacteria</taxon>
        <taxon>Pseudomonadati</taxon>
        <taxon>Thermodesulfobacteriota</taxon>
        <taxon>Desulfobacteria</taxon>
        <taxon>Desulfobacterales</taxon>
        <taxon>Desulfobacteraceae</taxon>
        <taxon>Desulfotignum</taxon>
    </lineage>
</organism>
<dbReference type="InterPro" id="IPR036890">
    <property type="entry name" value="HATPase_C_sf"/>
</dbReference>
<dbReference type="SUPFAM" id="SSF52172">
    <property type="entry name" value="CheY-like"/>
    <property type="match status" value="1"/>
</dbReference>
<dbReference type="PRINTS" id="PR00344">
    <property type="entry name" value="BCTRLSENSOR"/>
</dbReference>
<feature type="modified residue" description="4-aspartylphosphate" evidence="6">
    <location>
        <position position="960"/>
    </location>
</feature>
<evidence type="ECO:0000256" key="5">
    <source>
        <dbReference type="ARBA" id="ARBA00022777"/>
    </source>
</evidence>
<dbReference type="Gene3D" id="3.30.450.40">
    <property type="match status" value="1"/>
</dbReference>
<dbReference type="EMBL" id="APJX01000005">
    <property type="protein sequence ID" value="EMS79419.1"/>
    <property type="molecule type" value="Genomic_DNA"/>
</dbReference>
<dbReference type="InterPro" id="IPR011006">
    <property type="entry name" value="CheY-like_superfamily"/>
</dbReference>
<dbReference type="SMART" id="SM00065">
    <property type="entry name" value="GAF"/>
    <property type="match status" value="1"/>
</dbReference>
<evidence type="ECO:0000256" key="2">
    <source>
        <dbReference type="ARBA" id="ARBA00012438"/>
    </source>
</evidence>
<evidence type="ECO:0000313" key="13">
    <source>
        <dbReference type="Proteomes" id="UP000014216"/>
    </source>
</evidence>
<dbReference type="PANTHER" id="PTHR43304:SF1">
    <property type="entry name" value="PAC DOMAIN-CONTAINING PROTEIN"/>
    <property type="match status" value="1"/>
</dbReference>